<evidence type="ECO:0008006" key="3">
    <source>
        <dbReference type="Google" id="ProtNLM"/>
    </source>
</evidence>
<dbReference type="AlphaFoldDB" id="A0A7J6WCR4"/>
<proteinExistence type="predicted"/>
<accession>A0A7J6WCR4</accession>
<name>A0A7J6WCR4_THATH</name>
<dbReference type="Proteomes" id="UP000554482">
    <property type="component" value="Unassembled WGS sequence"/>
</dbReference>
<protein>
    <recommendedName>
        <fullName evidence="3">Reverse transcriptase zinc-binding domain-containing protein</fullName>
    </recommendedName>
</protein>
<organism evidence="1 2">
    <name type="scientific">Thalictrum thalictroides</name>
    <name type="common">Rue-anemone</name>
    <name type="synonym">Anemone thalictroides</name>
    <dbReference type="NCBI Taxonomy" id="46969"/>
    <lineage>
        <taxon>Eukaryota</taxon>
        <taxon>Viridiplantae</taxon>
        <taxon>Streptophyta</taxon>
        <taxon>Embryophyta</taxon>
        <taxon>Tracheophyta</taxon>
        <taxon>Spermatophyta</taxon>
        <taxon>Magnoliopsida</taxon>
        <taxon>Ranunculales</taxon>
        <taxon>Ranunculaceae</taxon>
        <taxon>Thalictroideae</taxon>
        <taxon>Thalictrum</taxon>
    </lineage>
</organism>
<evidence type="ECO:0000313" key="1">
    <source>
        <dbReference type="EMBL" id="KAF5194773.1"/>
    </source>
</evidence>
<sequence length="122" mass="14646">MGHLFLHCDFVGRIWERILAPLITQTLSLHNFLTVEAFLLAWPRPAGNEFGVRVWKLAPYAVLWSIWRARNDNIFRGRVRNAMQVQKEAMAYLWNWMANDEHRKEHHFRELLLEWGGFLHQH</sequence>
<gene>
    <name evidence="1" type="ORF">FRX31_015637</name>
</gene>
<comment type="caution">
    <text evidence="1">The sequence shown here is derived from an EMBL/GenBank/DDBJ whole genome shotgun (WGS) entry which is preliminary data.</text>
</comment>
<dbReference type="EMBL" id="JABWDY010018275">
    <property type="protein sequence ID" value="KAF5194773.1"/>
    <property type="molecule type" value="Genomic_DNA"/>
</dbReference>
<reference evidence="1 2" key="1">
    <citation type="submission" date="2020-06" db="EMBL/GenBank/DDBJ databases">
        <title>Transcriptomic and genomic resources for Thalictrum thalictroides and T. hernandezii: Facilitating candidate gene discovery in an emerging model plant lineage.</title>
        <authorList>
            <person name="Arias T."/>
            <person name="Riano-Pachon D.M."/>
            <person name="Di Stilio V.S."/>
        </authorList>
    </citation>
    <scope>NUCLEOTIDE SEQUENCE [LARGE SCALE GENOMIC DNA]</scope>
    <source>
        <strain evidence="2">cv. WT478/WT964</strain>
        <tissue evidence="1">Leaves</tissue>
    </source>
</reference>
<dbReference type="OrthoDB" id="675217at2759"/>
<keyword evidence="2" id="KW-1185">Reference proteome</keyword>
<evidence type="ECO:0000313" key="2">
    <source>
        <dbReference type="Proteomes" id="UP000554482"/>
    </source>
</evidence>